<feature type="compositionally biased region" description="Low complexity" evidence="9">
    <location>
        <begin position="246"/>
        <end position="261"/>
    </location>
</feature>
<feature type="compositionally biased region" description="Polar residues" evidence="9">
    <location>
        <begin position="157"/>
        <end position="173"/>
    </location>
</feature>
<dbReference type="InterPro" id="IPR037518">
    <property type="entry name" value="MPN"/>
</dbReference>
<dbReference type="AlphaFoldDB" id="A0AAD2HHU9"/>
<dbReference type="CDD" id="cd08066">
    <property type="entry name" value="MPN_AMSH_like"/>
    <property type="match status" value="1"/>
</dbReference>
<dbReference type="PANTHER" id="PTHR12947">
    <property type="entry name" value="AMSH-LIKE PROTEASE"/>
    <property type="match status" value="1"/>
</dbReference>
<dbReference type="GO" id="GO:0140492">
    <property type="term" value="F:metal-dependent deubiquitinase activity"/>
    <property type="evidence" value="ECO:0007669"/>
    <property type="project" value="InterPro"/>
</dbReference>
<accession>A0AAD2HHU9</accession>
<evidence type="ECO:0000256" key="8">
    <source>
        <dbReference type="ARBA" id="ARBA00023049"/>
    </source>
</evidence>
<proteinExistence type="inferred from homology"/>
<comment type="similarity">
    <text evidence="2">Belongs to the peptidase M67C family.</text>
</comment>
<feature type="compositionally biased region" description="Basic and acidic residues" evidence="9">
    <location>
        <begin position="517"/>
        <end position="537"/>
    </location>
</feature>
<evidence type="ECO:0000256" key="5">
    <source>
        <dbReference type="ARBA" id="ARBA00022786"/>
    </source>
</evidence>
<dbReference type="GO" id="GO:0061578">
    <property type="term" value="F:K63-linked deubiquitinase activity"/>
    <property type="evidence" value="ECO:0007669"/>
    <property type="project" value="InterPro"/>
</dbReference>
<dbReference type="Gene3D" id="3.40.140.10">
    <property type="entry name" value="Cytidine Deaminase, domain 2"/>
    <property type="match status" value="1"/>
</dbReference>
<dbReference type="GO" id="GO:0046872">
    <property type="term" value="F:metal ion binding"/>
    <property type="evidence" value="ECO:0007669"/>
    <property type="project" value="UniProtKB-KW"/>
</dbReference>
<evidence type="ECO:0000259" key="10">
    <source>
        <dbReference type="PROSITE" id="PS50249"/>
    </source>
</evidence>
<dbReference type="GO" id="GO:0005768">
    <property type="term" value="C:endosome"/>
    <property type="evidence" value="ECO:0007669"/>
    <property type="project" value="TreeGrafter"/>
</dbReference>
<dbReference type="EMBL" id="CAVNYO010000402">
    <property type="protein sequence ID" value="CAK5274397.1"/>
    <property type="molecule type" value="Genomic_DNA"/>
</dbReference>
<feature type="domain" description="MPN" evidence="10">
    <location>
        <begin position="557"/>
        <end position="691"/>
    </location>
</feature>
<dbReference type="InterPro" id="IPR000555">
    <property type="entry name" value="JAMM/MPN+_dom"/>
</dbReference>
<keyword evidence="5" id="KW-0833">Ubl conjugation pathway</keyword>
<evidence type="ECO:0000313" key="12">
    <source>
        <dbReference type="Proteomes" id="UP001295794"/>
    </source>
</evidence>
<evidence type="ECO:0000256" key="4">
    <source>
        <dbReference type="ARBA" id="ARBA00022723"/>
    </source>
</evidence>
<dbReference type="PANTHER" id="PTHR12947:SF13">
    <property type="entry name" value="FI19924P1"/>
    <property type="match status" value="1"/>
</dbReference>
<feature type="compositionally biased region" description="Low complexity" evidence="9">
    <location>
        <begin position="301"/>
        <end position="325"/>
    </location>
</feature>
<keyword evidence="12" id="KW-1185">Reference proteome</keyword>
<reference evidence="11" key="1">
    <citation type="submission" date="2023-11" db="EMBL/GenBank/DDBJ databases">
        <authorList>
            <person name="De Vega J J."/>
            <person name="De Vega J J."/>
        </authorList>
    </citation>
    <scope>NUCLEOTIDE SEQUENCE</scope>
</reference>
<keyword evidence="7" id="KW-0862">Zinc</keyword>
<evidence type="ECO:0000256" key="9">
    <source>
        <dbReference type="SAM" id="MobiDB-lite"/>
    </source>
</evidence>
<gene>
    <name evidence="11" type="ORF">MYCIT1_LOCUS21584</name>
</gene>
<feature type="region of interest" description="Disordered" evidence="9">
    <location>
        <begin position="246"/>
        <end position="388"/>
    </location>
</feature>
<feature type="compositionally biased region" description="Polar residues" evidence="9">
    <location>
        <begin position="326"/>
        <end position="355"/>
    </location>
</feature>
<comment type="caution">
    <text evidence="11">The sequence shown here is derived from an EMBL/GenBank/DDBJ whole genome shotgun (WGS) entry which is preliminary data.</text>
</comment>
<dbReference type="GO" id="GO:0016020">
    <property type="term" value="C:membrane"/>
    <property type="evidence" value="ECO:0007669"/>
    <property type="project" value="TreeGrafter"/>
</dbReference>
<evidence type="ECO:0000256" key="7">
    <source>
        <dbReference type="ARBA" id="ARBA00022833"/>
    </source>
</evidence>
<dbReference type="SMART" id="SM00232">
    <property type="entry name" value="JAB_MPN"/>
    <property type="match status" value="1"/>
</dbReference>
<keyword evidence="3" id="KW-0645">Protease</keyword>
<feature type="region of interest" description="Disordered" evidence="9">
    <location>
        <begin position="153"/>
        <end position="173"/>
    </location>
</feature>
<sequence>MPPIRPSSISELAAEANDERDIAAPRDASLKYYLRRADQHRREALALVDGAGRGPTATNPNGSDDLWADMEAAFIQFVRAISTIIDKIPKHKDYMSELSETQRKNLETNGHTMLDNLSRIKTALVDRYEKYLLSENKDPNAVPVRLARKMAAESRTAPVQGTQPPTHRSQTNRAMADEAAAWRKQREEAQRMDQEMKASWAGPSTAISTASGAAAAAVAAARAAASASTPTLGNGYFSASASASGAPARVPYAPQQQAPPGASLPVSLMGSHGHPMVSASAQAQARLASVPPSLAGRTQASPTYSVPPMSYPSSSGVSFPVPSTSARQPVASTSRTSPVAGPSYNTLPTTYNASPAKQFVTPGPMPLRPLRVDDSDGDETDRESMRSGWRAGYSVPRNALNDLASGMANMDLGAFLSVVNSQLKTDSSPAGSTSKHVEVAYPSLARSMTVHQKEQGYVPASSVALDAARTAANASTAAPASYSTSFAAPAVPPLPRELQRSNTLFERDQRQAQALSEQRERERKERERERERADADMAQRLQAEEQAAAGGKPRLKTCVLPKRTIDRFLAIATVNTSRNMETCGLLLGREIVRESTGRARFVIETLLIPKQHATSDTCTMDEEEMVLMFTEERGLITLGWIHTHPTQSCFMSSVDVHTHASFQRMLPESFAVVCAPKHEPNFGIFRLTDPPGLETVLSCTAREAFHPHPDVPIYTDADRGHVLLSDGQLEIVDLR</sequence>
<dbReference type="InterPro" id="IPR044098">
    <property type="entry name" value="STAMBP/STALP-like_MPN"/>
</dbReference>
<dbReference type="Gene3D" id="1.20.58.80">
    <property type="entry name" value="Phosphotransferase system, lactose/cellobiose-type IIA subunit"/>
    <property type="match status" value="1"/>
</dbReference>
<evidence type="ECO:0000256" key="1">
    <source>
        <dbReference type="ARBA" id="ARBA00001947"/>
    </source>
</evidence>
<organism evidence="11 12">
    <name type="scientific">Mycena citricolor</name>
    <dbReference type="NCBI Taxonomy" id="2018698"/>
    <lineage>
        <taxon>Eukaryota</taxon>
        <taxon>Fungi</taxon>
        <taxon>Dikarya</taxon>
        <taxon>Basidiomycota</taxon>
        <taxon>Agaricomycotina</taxon>
        <taxon>Agaricomycetes</taxon>
        <taxon>Agaricomycetidae</taxon>
        <taxon>Agaricales</taxon>
        <taxon>Marasmiineae</taxon>
        <taxon>Mycenaceae</taxon>
        <taxon>Mycena</taxon>
    </lineage>
</organism>
<dbReference type="Pfam" id="PF08969">
    <property type="entry name" value="USP8_dimer"/>
    <property type="match status" value="1"/>
</dbReference>
<name>A0AAD2HHU9_9AGAR</name>
<protein>
    <recommendedName>
        <fullName evidence="10">MPN domain-containing protein</fullName>
    </recommendedName>
</protein>
<dbReference type="GO" id="GO:0070536">
    <property type="term" value="P:protein K63-linked deubiquitination"/>
    <property type="evidence" value="ECO:0007669"/>
    <property type="project" value="InterPro"/>
</dbReference>
<evidence type="ECO:0000256" key="6">
    <source>
        <dbReference type="ARBA" id="ARBA00022801"/>
    </source>
</evidence>
<keyword evidence="4" id="KW-0479">Metal-binding</keyword>
<dbReference type="GO" id="GO:0006508">
    <property type="term" value="P:proteolysis"/>
    <property type="evidence" value="ECO:0007669"/>
    <property type="project" value="UniProtKB-KW"/>
</dbReference>
<dbReference type="PROSITE" id="PS50249">
    <property type="entry name" value="MPN"/>
    <property type="match status" value="1"/>
</dbReference>
<keyword evidence="6" id="KW-0378">Hydrolase</keyword>
<feature type="region of interest" description="Disordered" evidence="9">
    <location>
        <begin position="509"/>
        <end position="537"/>
    </location>
</feature>
<comment type="cofactor">
    <cofactor evidence="1">
        <name>Zn(2+)</name>
        <dbReference type="ChEBI" id="CHEBI:29105"/>
    </cofactor>
</comment>
<dbReference type="InterPro" id="IPR015063">
    <property type="entry name" value="USP8_dimer"/>
</dbReference>
<evidence type="ECO:0000256" key="3">
    <source>
        <dbReference type="ARBA" id="ARBA00022670"/>
    </source>
</evidence>
<dbReference type="SUPFAM" id="SSF102712">
    <property type="entry name" value="JAB1/MPN domain"/>
    <property type="match status" value="1"/>
</dbReference>
<keyword evidence="8" id="KW-0482">Metalloprotease</keyword>
<evidence type="ECO:0000256" key="2">
    <source>
        <dbReference type="ARBA" id="ARBA00010981"/>
    </source>
</evidence>
<evidence type="ECO:0000313" key="11">
    <source>
        <dbReference type="EMBL" id="CAK5274397.1"/>
    </source>
</evidence>
<dbReference type="Proteomes" id="UP001295794">
    <property type="component" value="Unassembled WGS sequence"/>
</dbReference>
<dbReference type="Pfam" id="PF01398">
    <property type="entry name" value="JAB"/>
    <property type="match status" value="1"/>
</dbReference>